<dbReference type="InterPro" id="IPR007364">
    <property type="entry name" value="SFM1-like"/>
</dbReference>
<feature type="region of interest" description="Disordered" evidence="5">
    <location>
        <begin position="1"/>
        <end position="33"/>
    </location>
</feature>
<feature type="transmembrane region" description="Helical" evidence="6">
    <location>
        <begin position="295"/>
        <end position="314"/>
    </location>
</feature>
<dbReference type="Proteomes" id="UP000310189">
    <property type="component" value="Unassembled WGS sequence"/>
</dbReference>
<keyword evidence="2 6" id="KW-0812">Transmembrane</keyword>
<reference evidence="8 9" key="1">
    <citation type="submission" date="2019-03" db="EMBL/GenBank/DDBJ databases">
        <title>Sequencing 23 genomes of Wallemia ichthyophaga.</title>
        <authorList>
            <person name="Gostincar C."/>
        </authorList>
    </citation>
    <scope>NUCLEOTIDE SEQUENCE [LARGE SCALE GENOMIC DNA]</scope>
    <source>
        <strain evidence="8 9">EXF-5753</strain>
    </source>
</reference>
<keyword evidence="3 6" id="KW-1133">Transmembrane helix</keyword>
<protein>
    <recommendedName>
        <fullName evidence="7">Cation efflux protein transmembrane domain-containing protein</fullName>
    </recommendedName>
</protein>
<evidence type="ECO:0000256" key="2">
    <source>
        <dbReference type="ARBA" id="ARBA00022692"/>
    </source>
</evidence>
<name>A0A4T0FVV3_9BASI</name>
<dbReference type="GO" id="GO:0030003">
    <property type="term" value="P:intracellular monoatomic cation homeostasis"/>
    <property type="evidence" value="ECO:0007669"/>
    <property type="project" value="UniProtKB-ARBA"/>
</dbReference>
<dbReference type="EMBL" id="SPNW01000005">
    <property type="protein sequence ID" value="TIA92741.1"/>
    <property type="molecule type" value="Genomic_DNA"/>
</dbReference>
<evidence type="ECO:0000259" key="7">
    <source>
        <dbReference type="Pfam" id="PF01545"/>
    </source>
</evidence>
<feature type="transmembrane region" description="Helical" evidence="6">
    <location>
        <begin position="191"/>
        <end position="207"/>
    </location>
</feature>
<feature type="region of interest" description="Disordered" evidence="5">
    <location>
        <begin position="61"/>
        <end position="131"/>
    </location>
</feature>
<dbReference type="CDD" id="cd18090">
    <property type="entry name" value="Arginine_MT_Sfm1"/>
    <property type="match status" value="1"/>
</dbReference>
<dbReference type="AlphaFoldDB" id="A0A4T0FVV3"/>
<evidence type="ECO:0000256" key="5">
    <source>
        <dbReference type="SAM" id="MobiDB-lite"/>
    </source>
</evidence>
<feature type="transmembrane region" description="Helical" evidence="6">
    <location>
        <begin position="257"/>
        <end position="275"/>
    </location>
</feature>
<dbReference type="SUPFAM" id="SSF161111">
    <property type="entry name" value="Cation efflux protein transmembrane domain-like"/>
    <property type="match status" value="1"/>
</dbReference>
<feature type="transmembrane region" description="Helical" evidence="6">
    <location>
        <begin position="379"/>
        <end position="400"/>
    </location>
</feature>
<proteinExistence type="predicted"/>
<feature type="compositionally biased region" description="Polar residues" evidence="5">
    <location>
        <begin position="87"/>
        <end position="107"/>
    </location>
</feature>
<feature type="region of interest" description="Disordered" evidence="5">
    <location>
        <begin position="448"/>
        <end position="469"/>
    </location>
</feature>
<dbReference type="GO" id="GO:0016020">
    <property type="term" value="C:membrane"/>
    <property type="evidence" value="ECO:0007669"/>
    <property type="project" value="UniProtKB-SubCell"/>
</dbReference>
<gene>
    <name evidence="8" type="ORF">E3P99_00464</name>
</gene>
<evidence type="ECO:0000313" key="9">
    <source>
        <dbReference type="Proteomes" id="UP000310189"/>
    </source>
</evidence>
<evidence type="ECO:0000256" key="3">
    <source>
        <dbReference type="ARBA" id="ARBA00022989"/>
    </source>
</evidence>
<dbReference type="GO" id="GO:0035241">
    <property type="term" value="F:protein-arginine omega-N monomethyltransferase activity"/>
    <property type="evidence" value="ECO:0007669"/>
    <property type="project" value="TreeGrafter"/>
</dbReference>
<feature type="region of interest" description="Disordered" evidence="5">
    <location>
        <begin position="149"/>
        <end position="179"/>
    </location>
</feature>
<organism evidence="8 9">
    <name type="scientific">Wallemia hederae</name>
    <dbReference type="NCBI Taxonomy" id="1540922"/>
    <lineage>
        <taxon>Eukaryota</taxon>
        <taxon>Fungi</taxon>
        <taxon>Dikarya</taxon>
        <taxon>Basidiomycota</taxon>
        <taxon>Wallemiomycotina</taxon>
        <taxon>Wallemiomycetes</taxon>
        <taxon>Wallemiales</taxon>
        <taxon>Wallemiaceae</taxon>
        <taxon>Wallemia</taxon>
    </lineage>
</organism>
<dbReference type="PANTHER" id="PTHR35517">
    <property type="entry name" value="PROTEIN ARGININE N-METHYLTRANSFERASE SFM1"/>
    <property type="match status" value="1"/>
</dbReference>
<dbReference type="GO" id="GO:0098771">
    <property type="term" value="P:inorganic ion homeostasis"/>
    <property type="evidence" value="ECO:0007669"/>
    <property type="project" value="UniProtKB-ARBA"/>
</dbReference>
<dbReference type="InterPro" id="IPR027469">
    <property type="entry name" value="Cation_efflux_TMD_sf"/>
</dbReference>
<dbReference type="PANTHER" id="PTHR35517:SF1">
    <property type="entry name" value="PROTEIN ARGININE N-METHYLTRANSFERASE SFM1"/>
    <property type="match status" value="1"/>
</dbReference>
<evidence type="ECO:0000256" key="1">
    <source>
        <dbReference type="ARBA" id="ARBA00004141"/>
    </source>
</evidence>
<evidence type="ECO:0000313" key="8">
    <source>
        <dbReference type="EMBL" id="TIA92741.1"/>
    </source>
</evidence>
<dbReference type="Pfam" id="PF04252">
    <property type="entry name" value="SFM1-like"/>
    <property type="match status" value="1"/>
</dbReference>
<feature type="compositionally biased region" description="Polar residues" evidence="5">
    <location>
        <begin position="70"/>
        <end position="80"/>
    </location>
</feature>
<evidence type="ECO:0000256" key="4">
    <source>
        <dbReference type="ARBA" id="ARBA00023136"/>
    </source>
</evidence>
<dbReference type="Pfam" id="PF01545">
    <property type="entry name" value="Cation_efflux"/>
    <property type="match status" value="1"/>
</dbReference>
<feature type="domain" description="Cation efflux protein transmembrane" evidence="7">
    <location>
        <begin position="213"/>
        <end position="397"/>
    </location>
</feature>
<dbReference type="OrthoDB" id="373498at2759"/>
<comment type="caution">
    <text evidence="8">The sequence shown here is derived from an EMBL/GenBank/DDBJ whole genome shotgun (WGS) entry which is preliminary data.</text>
</comment>
<dbReference type="Gene3D" id="1.20.1510.10">
    <property type="entry name" value="Cation efflux protein transmembrane domain"/>
    <property type="match status" value="1"/>
</dbReference>
<accession>A0A4T0FVV3</accession>
<feature type="compositionally biased region" description="Low complexity" evidence="5">
    <location>
        <begin position="108"/>
        <end position="119"/>
    </location>
</feature>
<feature type="compositionally biased region" description="Low complexity" evidence="5">
    <location>
        <begin position="460"/>
        <end position="469"/>
    </location>
</feature>
<keyword evidence="4 6" id="KW-0472">Membrane</keyword>
<feature type="transmembrane region" description="Helical" evidence="6">
    <location>
        <begin position="219"/>
        <end position="236"/>
    </location>
</feature>
<feature type="compositionally biased region" description="Polar residues" evidence="5">
    <location>
        <begin position="1"/>
        <end position="15"/>
    </location>
</feature>
<dbReference type="InterPro" id="IPR058533">
    <property type="entry name" value="Cation_efflux_TM"/>
</dbReference>
<feature type="compositionally biased region" description="Polar residues" evidence="5">
    <location>
        <begin position="149"/>
        <end position="168"/>
    </location>
</feature>
<comment type="subcellular location">
    <subcellularLocation>
        <location evidence="1">Membrane</location>
        <topology evidence="1">Multi-pass membrane protein</topology>
    </subcellularLocation>
</comment>
<evidence type="ECO:0000256" key="6">
    <source>
        <dbReference type="SAM" id="Phobius"/>
    </source>
</evidence>
<keyword evidence="9" id="KW-1185">Reference proteome</keyword>
<sequence length="765" mass="85990">MQSPLQEYKSNSPKQRSARHLKKQSIWEPLDGAENVDTSLKELKDEGEDINVIPLLPSHQRMFNPMGTLSEDSVSQNSARNVEPEASTHSLHNKASSQSIKFTPPNQTLTPSLATTPSSDKPNRRKHHHKRSLSHAFFSFNDPTVTASSFNPLKSAQKSPTKLSSNFGKTKDNKPPPPPTFERRAFSMKKLSFTSVEFVLGAWLWLVGQRCESLSTTGMGYLITFDSMSLISINLFDWYRTVSPSYKMPFGIRRLETVSLFTQIIYLVFAVTYLAKESIEHALISSSEDDYDHQYGIPFPTHLILLSAILPYFANKYYKNHQNLARITGTFFYNQQSNQRSNSNFTNNPFSFLISLFGSSVWLTDQLVRESYHHLFDKVIAACMTMCIGYLIYPSITWLARVLLQTAPTSTSIQILRDALKEVTAHPLVLQLELPRIFQITPSPANRTLLDDDERNVDLTSSSSSTPAQSQGSAFISVKVLVSNDATDIDIFNLTLSATQAILAQFTASGTQCTVDVSFPKVSLSIPLDSHSRLLSSLFTSTTAMPNAQPTYVIEHVEEEEPEGYKIPEWSLREYRNMAASTHADSGARVIYTNLSSTSYDSLSEYLAPSEGKAATTECYREGIMDIIKREGIPHDKVCLLDPKAEQEIQPEDFDKFSHFLFGGILGDEPPRDRTKELRKFGFPGRHLGPRQMSTDTALGTTKRVVVDKIPMNKIQFIDDPTIVFTPQESVDMPYRYLNDGNGKPLMAPGMLDHIRKDLDKSFDF</sequence>
<dbReference type="GO" id="GO:0008324">
    <property type="term" value="F:monoatomic cation transmembrane transporter activity"/>
    <property type="evidence" value="ECO:0007669"/>
    <property type="project" value="InterPro"/>
</dbReference>